<dbReference type="EMBL" id="GBXM01068491">
    <property type="protein sequence ID" value="JAH40086.1"/>
    <property type="molecule type" value="Transcribed_RNA"/>
</dbReference>
<dbReference type="AlphaFoldDB" id="A0A0E9SFL9"/>
<protein>
    <submittedName>
        <fullName evidence="1">Uncharacterized protein</fullName>
    </submittedName>
</protein>
<proteinExistence type="predicted"/>
<name>A0A0E9SFL9_ANGAN</name>
<accession>A0A0E9SFL9</accession>
<reference evidence="1" key="2">
    <citation type="journal article" date="2015" name="Fish Shellfish Immunol.">
        <title>Early steps in the European eel (Anguilla anguilla)-Vibrio vulnificus interaction in the gills: Role of the RtxA13 toxin.</title>
        <authorList>
            <person name="Callol A."/>
            <person name="Pajuelo D."/>
            <person name="Ebbesson L."/>
            <person name="Teles M."/>
            <person name="MacKenzie S."/>
            <person name="Amaro C."/>
        </authorList>
    </citation>
    <scope>NUCLEOTIDE SEQUENCE</scope>
</reference>
<organism evidence="1">
    <name type="scientific">Anguilla anguilla</name>
    <name type="common">European freshwater eel</name>
    <name type="synonym">Muraena anguilla</name>
    <dbReference type="NCBI Taxonomy" id="7936"/>
    <lineage>
        <taxon>Eukaryota</taxon>
        <taxon>Metazoa</taxon>
        <taxon>Chordata</taxon>
        <taxon>Craniata</taxon>
        <taxon>Vertebrata</taxon>
        <taxon>Euteleostomi</taxon>
        <taxon>Actinopterygii</taxon>
        <taxon>Neopterygii</taxon>
        <taxon>Teleostei</taxon>
        <taxon>Anguilliformes</taxon>
        <taxon>Anguillidae</taxon>
        <taxon>Anguilla</taxon>
    </lineage>
</organism>
<sequence>MPDGWFIPSFGSTSISFIARMESASGFMGMLYVSSFTEMVPEFMVTVSVVTSAITSRLFFSSSLELISLALTSSVLLFSTSSLEFSGKVSTGSHTAKSFLSH</sequence>
<evidence type="ECO:0000313" key="1">
    <source>
        <dbReference type="EMBL" id="JAH40086.1"/>
    </source>
</evidence>
<reference evidence="1" key="1">
    <citation type="submission" date="2014-11" db="EMBL/GenBank/DDBJ databases">
        <authorList>
            <person name="Amaro Gonzalez C."/>
        </authorList>
    </citation>
    <scope>NUCLEOTIDE SEQUENCE</scope>
</reference>